<reference evidence="2 3" key="1">
    <citation type="submission" date="2016-11" db="EMBL/GenBank/DDBJ databases">
        <title>Study of marine rhodopsin-containing bacteria.</title>
        <authorList>
            <person name="Yoshizawa S."/>
            <person name="Kumagai Y."/>
            <person name="Kogure K."/>
        </authorList>
    </citation>
    <scope>NUCLEOTIDE SEQUENCE [LARGE SCALE GENOMIC DNA]</scope>
    <source>
        <strain evidence="2 3">SAORIC-28</strain>
    </source>
</reference>
<keyword evidence="1" id="KW-0472">Membrane</keyword>
<dbReference type="OrthoDB" id="1524864at2"/>
<keyword evidence="1" id="KW-0812">Transmembrane</keyword>
<dbReference type="AlphaFoldDB" id="A0A271J0B2"/>
<keyword evidence="3" id="KW-1185">Reference proteome</keyword>
<accession>A0A271J0B2</accession>
<sequence>MAAEPWLRRFLLAMAVTTYVAAAVELALVEHYEGWQQILPFVTIGLGVAAAAWAWASPRRSSIRSARWAGVLATVTALAGVYFHVEGNLGFAREVRPDSRGVELTWDALSGVNPLLAPGMIALAGLLAAAATYRHPALAGGR</sequence>
<evidence type="ECO:0000313" key="2">
    <source>
        <dbReference type="EMBL" id="PAP76936.1"/>
    </source>
</evidence>
<protein>
    <submittedName>
        <fullName evidence="2">Uncharacterized protein</fullName>
    </submittedName>
</protein>
<gene>
    <name evidence="2" type="ORF">BSZ37_11085</name>
</gene>
<feature type="transmembrane region" description="Helical" evidence="1">
    <location>
        <begin position="68"/>
        <end position="85"/>
    </location>
</feature>
<feature type="transmembrane region" description="Helical" evidence="1">
    <location>
        <begin position="115"/>
        <end position="133"/>
    </location>
</feature>
<dbReference type="Proteomes" id="UP000216339">
    <property type="component" value="Unassembled WGS sequence"/>
</dbReference>
<dbReference type="EMBL" id="MQWD01000001">
    <property type="protein sequence ID" value="PAP76936.1"/>
    <property type="molecule type" value="Genomic_DNA"/>
</dbReference>
<keyword evidence="1" id="KW-1133">Transmembrane helix</keyword>
<proteinExistence type="predicted"/>
<feature type="transmembrane region" description="Helical" evidence="1">
    <location>
        <begin position="38"/>
        <end position="56"/>
    </location>
</feature>
<evidence type="ECO:0000256" key="1">
    <source>
        <dbReference type="SAM" id="Phobius"/>
    </source>
</evidence>
<organism evidence="2 3">
    <name type="scientific">Rubrivirga marina</name>
    <dbReference type="NCBI Taxonomy" id="1196024"/>
    <lineage>
        <taxon>Bacteria</taxon>
        <taxon>Pseudomonadati</taxon>
        <taxon>Rhodothermota</taxon>
        <taxon>Rhodothermia</taxon>
        <taxon>Rhodothermales</taxon>
        <taxon>Rubricoccaceae</taxon>
        <taxon>Rubrivirga</taxon>
    </lineage>
</organism>
<dbReference type="RefSeq" id="WP_095510608.1">
    <property type="nucleotide sequence ID" value="NZ_MQWD01000001.1"/>
</dbReference>
<comment type="caution">
    <text evidence="2">The sequence shown here is derived from an EMBL/GenBank/DDBJ whole genome shotgun (WGS) entry which is preliminary data.</text>
</comment>
<evidence type="ECO:0000313" key="3">
    <source>
        <dbReference type="Proteomes" id="UP000216339"/>
    </source>
</evidence>
<name>A0A271J0B2_9BACT</name>